<sequence>MSSSVPFQKDKSQAPPFLQRGLDQHARIQELYIWSVVLSQHGKPQNKSICGGRGMRRRSGPAPRRRGRRRPPRTAASSRASAAAPGGAPPPPRRPSPAPTCSIPPLGLTDLGSGFGPLRWCGRREIAACVAAPEV</sequence>
<name>A0A0A9CNV3_ARUDO</name>
<dbReference type="AlphaFoldDB" id="A0A0A9CNV3"/>
<feature type="region of interest" description="Disordered" evidence="1">
    <location>
        <begin position="1"/>
        <end position="21"/>
    </location>
</feature>
<feature type="compositionally biased region" description="Pro residues" evidence="1">
    <location>
        <begin position="87"/>
        <end position="98"/>
    </location>
</feature>
<reference evidence="2" key="2">
    <citation type="journal article" date="2015" name="Data Brief">
        <title>Shoot transcriptome of the giant reed, Arundo donax.</title>
        <authorList>
            <person name="Barrero R.A."/>
            <person name="Guerrero F.D."/>
            <person name="Moolhuijzen P."/>
            <person name="Goolsby J.A."/>
            <person name="Tidwell J."/>
            <person name="Bellgard S.E."/>
            <person name="Bellgard M.I."/>
        </authorList>
    </citation>
    <scope>NUCLEOTIDE SEQUENCE</scope>
    <source>
        <tissue evidence="2">Shoot tissue taken approximately 20 cm above the soil surface</tissue>
    </source>
</reference>
<accession>A0A0A9CNV3</accession>
<protein>
    <submittedName>
        <fullName evidence="2">Uncharacterized protein</fullName>
    </submittedName>
</protein>
<evidence type="ECO:0000313" key="2">
    <source>
        <dbReference type="EMBL" id="JAD78004.1"/>
    </source>
</evidence>
<feature type="compositionally biased region" description="Basic residues" evidence="1">
    <location>
        <begin position="54"/>
        <end position="72"/>
    </location>
</feature>
<evidence type="ECO:0000256" key="1">
    <source>
        <dbReference type="SAM" id="MobiDB-lite"/>
    </source>
</evidence>
<organism evidence="2">
    <name type="scientific">Arundo donax</name>
    <name type="common">Giant reed</name>
    <name type="synonym">Donax arundinaceus</name>
    <dbReference type="NCBI Taxonomy" id="35708"/>
    <lineage>
        <taxon>Eukaryota</taxon>
        <taxon>Viridiplantae</taxon>
        <taxon>Streptophyta</taxon>
        <taxon>Embryophyta</taxon>
        <taxon>Tracheophyta</taxon>
        <taxon>Spermatophyta</taxon>
        <taxon>Magnoliopsida</taxon>
        <taxon>Liliopsida</taxon>
        <taxon>Poales</taxon>
        <taxon>Poaceae</taxon>
        <taxon>PACMAD clade</taxon>
        <taxon>Arundinoideae</taxon>
        <taxon>Arundineae</taxon>
        <taxon>Arundo</taxon>
    </lineage>
</organism>
<proteinExistence type="predicted"/>
<feature type="region of interest" description="Disordered" evidence="1">
    <location>
        <begin position="43"/>
        <end position="107"/>
    </location>
</feature>
<feature type="compositionally biased region" description="Low complexity" evidence="1">
    <location>
        <begin position="73"/>
        <end position="86"/>
    </location>
</feature>
<reference evidence="2" key="1">
    <citation type="submission" date="2014-09" db="EMBL/GenBank/DDBJ databases">
        <authorList>
            <person name="Magalhaes I.L.F."/>
            <person name="Oliveira U."/>
            <person name="Santos F.R."/>
            <person name="Vidigal T.H.D.A."/>
            <person name="Brescovit A.D."/>
            <person name="Santos A.J."/>
        </authorList>
    </citation>
    <scope>NUCLEOTIDE SEQUENCE</scope>
    <source>
        <tissue evidence="2">Shoot tissue taken approximately 20 cm above the soil surface</tissue>
    </source>
</reference>
<dbReference type="EMBL" id="GBRH01219891">
    <property type="protein sequence ID" value="JAD78004.1"/>
    <property type="molecule type" value="Transcribed_RNA"/>
</dbReference>